<evidence type="ECO:0000313" key="2">
    <source>
        <dbReference type="Proteomes" id="UP000800036"/>
    </source>
</evidence>
<proteinExistence type="predicted"/>
<gene>
    <name evidence="1" type="ORF">BU23DRAFT_216376</name>
</gene>
<dbReference type="AlphaFoldDB" id="A0A6A5UYB3"/>
<accession>A0A6A5UYB3</accession>
<protein>
    <submittedName>
        <fullName evidence="1">Uncharacterized protein</fullName>
    </submittedName>
</protein>
<evidence type="ECO:0000313" key="1">
    <source>
        <dbReference type="EMBL" id="KAF1970153.1"/>
    </source>
</evidence>
<dbReference type="Proteomes" id="UP000800036">
    <property type="component" value="Unassembled WGS sequence"/>
</dbReference>
<name>A0A6A5UYB3_9PLEO</name>
<keyword evidence="2" id="KW-1185">Reference proteome</keyword>
<sequence>MERALFRLNHRNHLRARVIGCRGGNAQQASLNSTQPRPFPECADLLNAAGSTSESTPSVITNIKPASLQRSALPFSFDCMPHTIFSRTASSQVSRTETIGRNTPLMPKQRTTSLVATYSGQARSSLASSALNPPIRSSPPTFLCIFFQSSFVVIISHCAFLTGVGLSGLRFCSV</sequence>
<dbReference type="EMBL" id="ML976703">
    <property type="protein sequence ID" value="KAF1970153.1"/>
    <property type="molecule type" value="Genomic_DNA"/>
</dbReference>
<reference evidence="1" key="1">
    <citation type="journal article" date="2020" name="Stud. Mycol.">
        <title>101 Dothideomycetes genomes: a test case for predicting lifestyles and emergence of pathogens.</title>
        <authorList>
            <person name="Haridas S."/>
            <person name="Albert R."/>
            <person name="Binder M."/>
            <person name="Bloem J."/>
            <person name="Labutti K."/>
            <person name="Salamov A."/>
            <person name="Andreopoulos B."/>
            <person name="Baker S."/>
            <person name="Barry K."/>
            <person name="Bills G."/>
            <person name="Bluhm B."/>
            <person name="Cannon C."/>
            <person name="Castanera R."/>
            <person name="Culley D."/>
            <person name="Daum C."/>
            <person name="Ezra D."/>
            <person name="Gonzalez J."/>
            <person name="Henrissat B."/>
            <person name="Kuo A."/>
            <person name="Liang C."/>
            <person name="Lipzen A."/>
            <person name="Lutzoni F."/>
            <person name="Magnuson J."/>
            <person name="Mondo S."/>
            <person name="Nolan M."/>
            <person name="Ohm R."/>
            <person name="Pangilinan J."/>
            <person name="Park H.-J."/>
            <person name="Ramirez L."/>
            <person name="Alfaro M."/>
            <person name="Sun H."/>
            <person name="Tritt A."/>
            <person name="Yoshinaga Y."/>
            <person name="Zwiers L.-H."/>
            <person name="Turgeon B."/>
            <person name="Goodwin S."/>
            <person name="Spatafora J."/>
            <person name="Crous P."/>
            <person name="Grigoriev I."/>
        </authorList>
    </citation>
    <scope>NUCLEOTIDE SEQUENCE</scope>
    <source>
        <strain evidence="1">CBS 107.79</strain>
    </source>
</reference>
<organism evidence="1 2">
    <name type="scientific">Bimuria novae-zelandiae CBS 107.79</name>
    <dbReference type="NCBI Taxonomy" id="1447943"/>
    <lineage>
        <taxon>Eukaryota</taxon>
        <taxon>Fungi</taxon>
        <taxon>Dikarya</taxon>
        <taxon>Ascomycota</taxon>
        <taxon>Pezizomycotina</taxon>
        <taxon>Dothideomycetes</taxon>
        <taxon>Pleosporomycetidae</taxon>
        <taxon>Pleosporales</taxon>
        <taxon>Massarineae</taxon>
        <taxon>Didymosphaeriaceae</taxon>
        <taxon>Bimuria</taxon>
    </lineage>
</organism>